<reference evidence="4" key="1">
    <citation type="submission" date="2022-10" db="EMBL/GenBank/DDBJ databases">
        <title>Hoeflea sp. J2-29, isolated from marine algae.</title>
        <authorList>
            <person name="Kristyanto S."/>
            <person name="Kim J.M."/>
            <person name="Jeon C.O."/>
        </authorList>
    </citation>
    <scope>NUCLEOTIDE SEQUENCE</scope>
    <source>
        <strain evidence="4">J2-29</strain>
    </source>
</reference>
<gene>
    <name evidence="3" type="primary">ureF</name>
    <name evidence="4" type="ORF">OEG82_08525</name>
</gene>
<dbReference type="EMBL" id="JAOVZQ010000001">
    <property type="protein sequence ID" value="MCY0094063.1"/>
    <property type="molecule type" value="Genomic_DNA"/>
</dbReference>
<comment type="caution">
    <text evidence="4">The sequence shown here is derived from an EMBL/GenBank/DDBJ whole genome shotgun (WGS) entry which is preliminary data.</text>
</comment>
<keyword evidence="3" id="KW-0963">Cytoplasm</keyword>
<comment type="similarity">
    <text evidence="3">Belongs to the UreF family.</text>
</comment>
<keyword evidence="2 3" id="KW-0143">Chaperone</keyword>
<keyword evidence="1 3" id="KW-0996">Nickel insertion</keyword>
<organism evidence="4 5">
    <name type="scientific">Hoeflea ulvae</name>
    <dbReference type="NCBI Taxonomy" id="2983764"/>
    <lineage>
        <taxon>Bacteria</taxon>
        <taxon>Pseudomonadati</taxon>
        <taxon>Pseudomonadota</taxon>
        <taxon>Alphaproteobacteria</taxon>
        <taxon>Hyphomicrobiales</taxon>
        <taxon>Rhizobiaceae</taxon>
        <taxon>Hoeflea</taxon>
    </lineage>
</organism>
<dbReference type="Pfam" id="PF01730">
    <property type="entry name" value="UreF"/>
    <property type="match status" value="1"/>
</dbReference>
<dbReference type="RefSeq" id="WP_267612005.1">
    <property type="nucleotide sequence ID" value="NZ_JAOVZQ010000001.1"/>
</dbReference>
<evidence type="ECO:0000256" key="1">
    <source>
        <dbReference type="ARBA" id="ARBA00022988"/>
    </source>
</evidence>
<dbReference type="PIRSF" id="PIRSF009467">
    <property type="entry name" value="Ureas_acces_UreF"/>
    <property type="match status" value="1"/>
</dbReference>
<dbReference type="HAMAP" id="MF_01385">
    <property type="entry name" value="UreF"/>
    <property type="match status" value="1"/>
</dbReference>
<accession>A0ABT3YDW3</accession>
<evidence type="ECO:0000313" key="4">
    <source>
        <dbReference type="EMBL" id="MCY0094063.1"/>
    </source>
</evidence>
<evidence type="ECO:0000313" key="5">
    <source>
        <dbReference type="Proteomes" id="UP001081283"/>
    </source>
</evidence>
<dbReference type="Proteomes" id="UP001081283">
    <property type="component" value="Unassembled WGS sequence"/>
</dbReference>
<dbReference type="InterPro" id="IPR038277">
    <property type="entry name" value="UreF_sf"/>
</dbReference>
<dbReference type="InterPro" id="IPR002639">
    <property type="entry name" value="UreF"/>
</dbReference>
<dbReference type="PANTHER" id="PTHR33620">
    <property type="entry name" value="UREASE ACCESSORY PROTEIN F"/>
    <property type="match status" value="1"/>
</dbReference>
<keyword evidence="5" id="KW-1185">Reference proteome</keyword>
<name>A0ABT3YDW3_9HYPH</name>
<comment type="subcellular location">
    <subcellularLocation>
        <location evidence="3">Cytoplasm</location>
    </subcellularLocation>
</comment>
<sequence>MTTTALLKLLSWLSPVFPVGGFAYSAGLEQAVQAGHVHDRSSLEDWVIVQITQGTLWNDAVILVEAHRSAGDAQAIKETSSLCMALCVGQERLDETLNQGTSFIEAVTPWVTRSVMPGRNTPLPVAVGVAAGCEQIDPRMTASAYLHAFASNQLQCAIRLSVTGQQGAAHVLAGLEPVIERTAERAALSTLQDLGGAAFIADIAAMNHETLEPRLFLS</sequence>
<protein>
    <recommendedName>
        <fullName evidence="3">Urease accessory protein UreF</fullName>
    </recommendedName>
</protein>
<dbReference type="Gene3D" id="1.10.4190.10">
    <property type="entry name" value="Urease accessory protein UreF"/>
    <property type="match status" value="1"/>
</dbReference>
<dbReference type="PANTHER" id="PTHR33620:SF1">
    <property type="entry name" value="UREASE ACCESSORY PROTEIN F"/>
    <property type="match status" value="1"/>
</dbReference>
<comment type="function">
    <text evidence="3">Required for maturation of urease via the functional incorporation of the urease nickel metallocenter.</text>
</comment>
<comment type="subunit">
    <text evidence="3">UreD, UreF and UreG form a complex that acts as a GTP-hydrolysis-dependent molecular chaperone, activating the urease apoprotein by helping to assemble the nickel containing metallocenter of UreC. The UreE protein probably delivers the nickel.</text>
</comment>
<proteinExistence type="inferred from homology"/>
<evidence type="ECO:0000256" key="2">
    <source>
        <dbReference type="ARBA" id="ARBA00023186"/>
    </source>
</evidence>
<evidence type="ECO:0000256" key="3">
    <source>
        <dbReference type="HAMAP-Rule" id="MF_01385"/>
    </source>
</evidence>